<keyword evidence="3" id="KW-0479">Metal-binding</keyword>
<dbReference type="GO" id="GO:0004177">
    <property type="term" value="F:aminopeptidase activity"/>
    <property type="evidence" value="ECO:0007669"/>
    <property type="project" value="UniProtKB-KW"/>
</dbReference>
<evidence type="ECO:0000256" key="6">
    <source>
        <dbReference type="ARBA" id="ARBA00022833"/>
    </source>
</evidence>
<dbReference type="InterPro" id="IPR046450">
    <property type="entry name" value="PA_dom_sf"/>
</dbReference>
<dbReference type="Proteomes" id="UP000440498">
    <property type="component" value="Unassembled WGS sequence"/>
</dbReference>
<organism evidence="9 10">
    <name type="scientific">Rugamonas aquatica</name>
    <dbReference type="NCBI Taxonomy" id="2743357"/>
    <lineage>
        <taxon>Bacteria</taxon>
        <taxon>Pseudomonadati</taxon>
        <taxon>Pseudomonadota</taxon>
        <taxon>Betaproteobacteria</taxon>
        <taxon>Burkholderiales</taxon>
        <taxon>Oxalobacteraceae</taxon>
        <taxon>Telluria group</taxon>
        <taxon>Rugamonas</taxon>
    </lineage>
</organism>
<keyword evidence="1" id="KW-0031">Aminopeptidase</keyword>
<proteinExistence type="predicted"/>
<dbReference type="Gene3D" id="3.40.630.10">
    <property type="entry name" value="Zn peptidases"/>
    <property type="match status" value="2"/>
</dbReference>
<evidence type="ECO:0000256" key="2">
    <source>
        <dbReference type="ARBA" id="ARBA00022670"/>
    </source>
</evidence>
<dbReference type="AlphaFoldDB" id="A0A6A7NB41"/>
<keyword evidence="5 9" id="KW-0378">Hydrolase</keyword>
<dbReference type="Pfam" id="PF04389">
    <property type="entry name" value="Peptidase_M28"/>
    <property type="match status" value="1"/>
</dbReference>
<dbReference type="GO" id="GO:0008235">
    <property type="term" value="F:metalloexopeptidase activity"/>
    <property type="evidence" value="ECO:0007669"/>
    <property type="project" value="InterPro"/>
</dbReference>
<evidence type="ECO:0000256" key="5">
    <source>
        <dbReference type="ARBA" id="ARBA00022801"/>
    </source>
</evidence>
<dbReference type="SUPFAM" id="SSF53187">
    <property type="entry name" value="Zn-dependent exopeptidases"/>
    <property type="match status" value="1"/>
</dbReference>
<dbReference type="EMBL" id="WHUG01000019">
    <property type="protein sequence ID" value="MQA42296.1"/>
    <property type="molecule type" value="Genomic_DNA"/>
</dbReference>
<dbReference type="Gene3D" id="3.50.30.30">
    <property type="match status" value="1"/>
</dbReference>
<sequence length="554" mass="61041">MKFLLSMALLALSSGHVHAAPPKTGKPAEAAMANIDGERLLEHITMLASDEFEGRAPGTRGETVTLDYLQQQFKKLGLEPGNPDGTYLQAVPLVAISSHPTLSYVKDGQVKQLTFGDDYVAWTARTEKKVEVVNSELVFVGYGVQAPEFQWDDYKGVDLKGKTLVMLINDPQVADPKRPKQLDPAMFGGNAITRYGRWNYKFEMAAKLGAAGALIVHETKPATYPYEVVRNSWGRENFAIKSKTPDPAFPAIPGWLQGDRARELFKAAGQDFDALKQQALQRNFHPVPLGVKLNVTALNAWREVASHNVVAKIPGSDPLLKNEVIVYTAHWDHFGVDESLPGPRTQQIFHGAMDNATGVAALLEIARAYKALPVAPKRTIVFVLTTAEERGLLGAQFYARNPLYPLSKTLLNINVDGLNMWGRTRDVELSGMGKSSADDIVAGIARSQGRSVRPDSNADYGSFYRGDQFEFARGGVPVVYLRSSSNFIGKAAGYGREKLLNYSAHQYHTVNDTVQAKWDTSGAVEDIELLFKAGYQTAQGKDRPQWKDNAEFKR</sequence>
<name>A0A6A7NB41_9BURK</name>
<keyword evidence="2" id="KW-0645">Protease</keyword>
<evidence type="ECO:0000256" key="1">
    <source>
        <dbReference type="ARBA" id="ARBA00022438"/>
    </source>
</evidence>
<reference evidence="9 10" key="1">
    <citation type="submission" date="2019-10" db="EMBL/GenBank/DDBJ databases">
        <title>Two novel species isolated from a subtropical stream in China.</title>
        <authorList>
            <person name="Lu H."/>
        </authorList>
    </citation>
    <scope>NUCLEOTIDE SEQUENCE [LARGE SCALE GENOMIC DNA]</scope>
    <source>
        <strain evidence="9 10">FT29W</strain>
    </source>
</reference>
<comment type="caution">
    <text evidence="9">The sequence shown here is derived from an EMBL/GenBank/DDBJ whole genome shotgun (WGS) entry which is preliminary data.</text>
</comment>
<dbReference type="PANTHER" id="PTHR12147">
    <property type="entry name" value="METALLOPEPTIDASE M28 FAMILY MEMBER"/>
    <property type="match status" value="1"/>
</dbReference>
<evidence type="ECO:0000256" key="7">
    <source>
        <dbReference type="SAM" id="SignalP"/>
    </source>
</evidence>
<dbReference type="InterPro" id="IPR045175">
    <property type="entry name" value="M28_fam"/>
</dbReference>
<evidence type="ECO:0000313" key="9">
    <source>
        <dbReference type="EMBL" id="MQA42296.1"/>
    </source>
</evidence>
<protein>
    <submittedName>
        <fullName evidence="9">M20/M25/M40 family metallo-hydrolase</fullName>
    </submittedName>
</protein>
<evidence type="ECO:0000259" key="8">
    <source>
        <dbReference type="Pfam" id="PF04389"/>
    </source>
</evidence>
<dbReference type="InterPro" id="IPR007484">
    <property type="entry name" value="Peptidase_M28"/>
</dbReference>
<dbReference type="SUPFAM" id="SSF52025">
    <property type="entry name" value="PA domain"/>
    <property type="match status" value="1"/>
</dbReference>
<dbReference type="PANTHER" id="PTHR12147:SF56">
    <property type="entry name" value="AMINOPEPTIDASE YDR415C-RELATED"/>
    <property type="match status" value="1"/>
</dbReference>
<feature type="chain" id="PRO_5025358527" evidence="7">
    <location>
        <begin position="20"/>
        <end position="554"/>
    </location>
</feature>
<gene>
    <name evidence="9" type="ORF">GEV02_29580</name>
</gene>
<keyword evidence="10" id="KW-1185">Reference proteome</keyword>
<dbReference type="RefSeq" id="WP_152841408.1">
    <property type="nucleotide sequence ID" value="NZ_WHUG01000019.1"/>
</dbReference>
<feature type="signal peptide" evidence="7">
    <location>
        <begin position="1"/>
        <end position="19"/>
    </location>
</feature>
<keyword evidence="6" id="KW-0862">Zinc</keyword>
<dbReference type="GO" id="GO:0046872">
    <property type="term" value="F:metal ion binding"/>
    <property type="evidence" value="ECO:0007669"/>
    <property type="project" value="UniProtKB-KW"/>
</dbReference>
<evidence type="ECO:0000256" key="3">
    <source>
        <dbReference type="ARBA" id="ARBA00022723"/>
    </source>
</evidence>
<keyword evidence="4 7" id="KW-0732">Signal</keyword>
<dbReference type="GO" id="GO:0006508">
    <property type="term" value="P:proteolysis"/>
    <property type="evidence" value="ECO:0007669"/>
    <property type="project" value="UniProtKB-KW"/>
</dbReference>
<feature type="domain" description="Peptidase M28" evidence="8">
    <location>
        <begin position="308"/>
        <end position="527"/>
    </location>
</feature>
<evidence type="ECO:0000256" key="4">
    <source>
        <dbReference type="ARBA" id="ARBA00022729"/>
    </source>
</evidence>
<accession>A0A6A7NB41</accession>
<evidence type="ECO:0000313" key="10">
    <source>
        <dbReference type="Proteomes" id="UP000440498"/>
    </source>
</evidence>